<proteinExistence type="predicted"/>
<protein>
    <submittedName>
        <fullName evidence="3">Uncharacterized protein</fullName>
    </submittedName>
</protein>
<feature type="region of interest" description="Disordered" evidence="2">
    <location>
        <begin position="375"/>
        <end position="394"/>
    </location>
</feature>
<feature type="compositionally biased region" description="Low complexity" evidence="2">
    <location>
        <begin position="212"/>
        <end position="236"/>
    </location>
</feature>
<feature type="coiled-coil region" evidence="1">
    <location>
        <begin position="5"/>
        <end position="65"/>
    </location>
</feature>
<sequence>MDNKIDNQNNNEQEFLKNMELIKNQFLLDKNKEHQLGKNNMNIQFENFQKKEEQLKNEVNNFLQLLSNIDPGQSGLENGEIFSQIRQQQNQIAKQNNDTNQRSTDGNQSQLTDLDHQQNFKNQDQSENQNQSYEEFEKSMHQMQEQRKSLSIIYSEPENVEESINSTHIHNSTAFQFNNTISSNLNHNNSSIQHQNLDKYQQNFQNFDTIQSQNESNNNSKNTDNNGNNFINNSDNNQKRKNSKNFNLNEENEKIDNKKVDINKQTDESVQHFILRILKSTLQLIEKKGLNEKNGDFKKVHLILMAVEENLQLFFNNLEKNFTVLFKNYQESQNENNFLKVALQTSKGEIQKVLDKEEKIKLNLVGQNNIQNPLNISSNDNYRKTSVSPNSNQKNYIQESIQKQLSELNNDQKSPYSDRAKIKKLHNLQQQQYKILDVSNLQKLNKSNISQQNTSRSNLSGVNKSARNYVQNEKNQPYHQQQNDTIENNNNKNKQIGQNIINNNINNMQKRHRRTNTEQGMLYGQSIEDLYRKYVLKNIKK</sequence>
<accession>A0A0V0Q7Q5</accession>
<dbReference type="EMBL" id="LDAU01000260">
    <property type="protein sequence ID" value="KRW98222.1"/>
    <property type="molecule type" value="Genomic_DNA"/>
</dbReference>
<evidence type="ECO:0000256" key="2">
    <source>
        <dbReference type="SAM" id="MobiDB-lite"/>
    </source>
</evidence>
<feature type="compositionally biased region" description="Low complexity" evidence="2">
    <location>
        <begin position="87"/>
        <end position="97"/>
    </location>
</feature>
<feature type="region of interest" description="Disordered" evidence="2">
    <location>
        <begin position="87"/>
        <end position="148"/>
    </location>
</feature>
<gene>
    <name evidence="3" type="ORF">PPERSA_05566</name>
</gene>
<feature type="compositionally biased region" description="Polar residues" evidence="2">
    <location>
        <begin position="119"/>
        <end position="133"/>
    </location>
</feature>
<reference evidence="3 4" key="1">
    <citation type="journal article" date="2015" name="Sci. Rep.">
        <title>Genome of the facultative scuticociliatosis pathogen Pseudocohnilembus persalinus provides insight into its virulence through horizontal gene transfer.</title>
        <authorList>
            <person name="Xiong J."/>
            <person name="Wang G."/>
            <person name="Cheng J."/>
            <person name="Tian M."/>
            <person name="Pan X."/>
            <person name="Warren A."/>
            <person name="Jiang C."/>
            <person name="Yuan D."/>
            <person name="Miao W."/>
        </authorList>
    </citation>
    <scope>NUCLEOTIDE SEQUENCE [LARGE SCALE GENOMIC DNA]</scope>
    <source>
        <strain evidence="3">36N120E</strain>
    </source>
</reference>
<evidence type="ECO:0000313" key="3">
    <source>
        <dbReference type="EMBL" id="KRW98222.1"/>
    </source>
</evidence>
<comment type="caution">
    <text evidence="3">The sequence shown here is derived from an EMBL/GenBank/DDBJ whole genome shotgun (WGS) entry which is preliminary data.</text>
</comment>
<keyword evidence="1" id="KW-0175">Coiled coil</keyword>
<keyword evidence="4" id="KW-1185">Reference proteome</keyword>
<dbReference type="InParanoid" id="A0A0V0Q7Q5"/>
<organism evidence="3 4">
    <name type="scientific">Pseudocohnilembus persalinus</name>
    <name type="common">Ciliate</name>
    <dbReference type="NCBI Taxonomy" id="266149"/>
    <lineage>
        <taxon>Eukaryota</taxon>
        <taxon>Sar</taxon>
        <taxon>Alveolata</taxon>
        <taxon>Ciliophora</taxon>
        <taxon>Intramacronucleata</taxon>
        <taxon>Oligohymenophorea</taxon>
        <taxon>Scuticociliatia</taxon>
        <taxon>Philasterida</taxon>
        <taxon>Pseudocohnilembidae</taxon>
        <taxon>Pseudocohnilembus</taxon>
    </lineage>
</organism>
<dbReference type="Proteomes" id="UP000054937">
    <property type="component" value="Unassembled WGS sequence"/>
</dbReference>
<evidence type="ECO:0000256" key="1">
    <source>
        <dbReference type="SAM" id="Coils"/>
    </source>
</evidence>
<feature type="compositionally biased region" description="Polar residues" evidence="2">
    <location>
        <begin position="98"/>
        <end position="112"/>
    </location>
</feature>
<dbReference type="AlphaFoldDB" id="A0A0V0Q7Q5"/>
<feature type="region of interest" description="Disordered" evidence="2">
    <location>
        <begin position="212"/>
        <end position="252"/>
    </location>
</feature>
<name>A0A0V0Q7Q5_PSEPJ</name>
<evidence type="ECO:0000313" key="4">
    <source>
        <dbReference type="Proteomes" id="UP000054937"/>
    </source>
</evidence>
<feature type="compositionally biased region" description="Basic and acidic residues" evidence="2">
    <location>
        <begin position="135"/>
        <end position="148"/>
    </location>
</feature>